<dbReference type="GO" id="GO:0043758">
    <property type="term" value="F:acetate-CoA ligase (ADP-forming) activity"/>
    <property type="evidence" value="ECO:0007669"/>
    <property type="project" value="UniProtKB-EC"/>
</dbReference>
<keyword evidence="4" id="KW-0547">Nucleotide-binding</keyword>
<dbReference type="Pfam" id="PF13607">
    <property type="entry name" value="Succ_CoA_lig"/>
    <property type="match status" value="1"/>
</dbReference>
<evidence type="ECO:0000313" key="7">
    <source>
        <dbReference type="EMBL" id="RZN69636.1"/>
    </source>
</evidence>
<reference evidence="7 8" key="1">
    <citation type="journal article" date="2019" name="Nat. Microbiol.">
        <title>Wide diversity of methane and short-chain alkane metabolisms in uncultured archaea.</title>
        <authorList>
            <person name="Borrel G."/>
            <person name="Adam P.S."/>
            <person name="McKay L.J."/>
            <person name="Chen L.X."/>
            <person name="Sierra-Garcia I.N."/>
            <person name="Sieber C.M."/>
            <person name="Letourneur Q."/>
            <person name="Ghozlane A."/>
            <person name="Andersen G.L."/>
            <person name="Li W.J."/>
            <person name="Hallam S.J."/>
            <person name="Muyzer G."/>
            <person name="de Oliveira V.M."/>
            <person name="Inskeep W.P."/>
            <person name="Banfield J.F."/>
            <person name="Gribaldo S."/>
        </authorList>
    </citation>
    <scope>NUCLEOTIDE SEQUENCE [LARGE SCALE GENOMIC DNA]</scope>
    <source>
        <strain evidence="7">NM1b</strain>
    </source>
</reference>
<dbReference type="InterPro" id="IPR043938">
    <property type="entry name" value="Ligase_CoA_dom"/>
</dbReference>
<dbReference type="SUPFAM" id="SSF52210">
    <property type="entry name" value="Succinyl-CoA synthetase domains"/>
    <property type="match status" value="2"/>
</dbReference>
<accession>A0A520KWY9</accession>
<name>A0A520KWY9_9EURY</name>
<dbReference type="SUPFAM" id="SSF51735">
    <property type="entry name" value="NAD(P)-binding Rossmann-fold domains"/>
    <property type="match status" value="1"/>
</dbReference>
<feature type="domain" description="CoA-binding" evidence="6">
    <location>
        <begin position="9"/>
        <end position="104"/>
    </location>
</feature>
<dbReference type="Gene3D" id="3.40.50.261">
    <property type="entry name" value="Succinyl-CoA synthetase domains"/>
    <property type="match status" value="2"/>
</dbReference>
<dbReference type="Proteomes" id="UP000320766">
    <property type="component" value="Unassembled WGS sequence"/>
</dbReference>
<dbReference type="EC" id="6.2.1.13" evidence="2"/>
<dbReference type="Pfam" id="PF19045">
    <property type="entry name" value="Ligase_CoA_2"/>
    <property type="match status" value="1"/>
</dbReference>
<organism evidence="7 8">
    <name type="scientific">Candidatus Methanolliviera hydrocarbonicum</name>
    <dbReference type="NCBI Taxonomy" id="2491085"/>
    <lineage>
        <taxon>Archaea</taxon>
        <taxon>Methanobacteriati</taxon>
        <taxon>Methanobacteriota</taxon>
        <taxon>Candidatus Methanoliparia</taxon>
        <taxon>Candidatus Methanoliparales</taxon>
        <taxon>Candidatus Methanollivieraceae</taxon>
        <taxon>Candidatus Methanolliviera</taxon>
    </lineage>
</organism>
<evidence type="ECO:0000256" key="4">
    <source>
        <dbReference type="ARBA" id="ARBA00022741"/>
    </source>
</evidence>
<evidence type="ECO:0000259" key="6">
    <source>
        <dbReference type="SMART" id="SM00881"/>
    </source>
</evidence>
<dbReference type="InterPro" id="IPR036291">
    <property type="entry name" value="NAD(P)-bd_dom_sf"/>
</dbReference>
<evidence type="ECO:0000256" key="5">
    <source>
        <dbReference type="ARBA" id="ARBA00022840"/>
    </source>
</evidence>
<dbReference type="Pfam" id="PF13380">
    <property type="entry name" value="CoA_binding_2"/>
    <property type="match status" value="1"/>
</dbReference>
<evidence type="ECO:0000313" key="8">
    <source>
        <dbReference type="Proteomes" id="UP000320766"/>
    </source>
</evidence>
<dbReference type="SMART" id="SM00881">
    <property type="entry name" value="CoA_binding"/>
    <property type="match status" value="1"/>
</dbReference>
<dbReference type="InterPro" id="IPR003781">
    <property type="entry name" value="CoA-bd"/>
</dbReference>
<dbReference type="PANTHER" id="PTHR43334:SF1">
    <property type="entry name" value="3-HYDROXYPROPIONATE--COA LIGASE [ADP-FORMING]"/>
    <property type="match status" value="1"/>
</dbReference>
<dbReference type="Gene3D" id="3.40.50.720">
    <property type="entry name" value="NAD(P)-binding Rossmann-like Domain"/>
    <property type="match status" value="1"/>
</dbReference>
<dbReference type="EMBL" id="RXIL01000073">
    <property type="protein sequence ID" value="RZN69636.1"/>
    <property type="molecule type" value="Genomic_DNA"/>
</dbReference>
<dbReference type="AlphaFoldDB" id="A0A520KWY9"/>
<dbReference type="InterPro" id="IPR051538">
    <property type="entry name" value="Acyl-CoA_Synth/Transferase"/>
</dbReference>
<keyword evidence="5" id="KW-0067">ATP-binding</keyword>
<evidence type="ECO:0000256" key="2">
    <source>
        <dbReference type="ARBA" id="ARBA00012957"/>
    </source>
</evidence>
<dbReference type="InterPro" id="IPR032875">
    <property type="entry name" value="Succ_CoA_lig_flav_dom"/>
</dbReference>
<proteinExistence type="predicted"/>
<sequence length="499" mass="54035">MNTPNLDLLFNPKSVAVIGASASPGKIGTITLLCTIAGGFKGKIYPINPNESEILGLKAYSSVKDVPDRIDLAIICLPADTVLLAIRECNEVGVKFGVIISAGFGELGEEGRKKQKEVIEEARKGEIRLVGPNCMGIGSAAPKLYATMNFTIPKAGDVSMIAQSATIVTLTTLMASSQGIGFNKYVSSGNEADLHMEDFLEYYADDPETKVVAAYIEGVREGRRFIDASREVTKNKPFVVLKGGKTAAGAAAASSHTGALSGADMIFDAMCVQTGIMRVSDHIEMIDLIKAFLLLPCPMGGKVGIVSAQGGMGVLMADACVKYGLEVPKLTEGSINELNTFLPYFWSHRNPIDVTAGFMGDLSALTKSLEVLLRQEDIHSVVCLPQVWSPLFSTISAQISDEMQDLFKSISVEMMEWMEETIINDFIKLKNKYGKPVIAIGTFTQSGSKSNRLLEENGIPVYETPDQVARVLSKLVEYAEYLVVSHLRIVNRKIKKFVP</sequence>
<protein>
    <recommendedName>
        <fullName evidence="2">acetate--CoA ligase (ADP-forming)</fullName>
        <ecNumber evidence="2">6.2.1.13</ecNumber>
    </recommendedName>
</protein>
<comment type="catalytic activity">
    <reaction evidence="1">
        <text>acetate + ATP + CoA = acetyl-CoA + ADP + phosphate</text>
        <dbReference type="Rhea" id="RHEA:15081"/>
        <dbReference type="ChEBI" id="CHEBI:30089"/>
        <dbReference type="ChEBI" id="CHEBI:30616"/>
        <dbReference type="ChEBI" id="CHEBI:43474"/>
        <dbReference type="ChEBI" id="CHEBI:57287"/>
        <dbReference type="ChEBI" id="CHEBI:57288"/>
        <dbReference type="ChEBI" id="CHEBI:456216"/>
        <dbReference type="EC" id="6.2.1.13"/>
    </reaction>
</comment>
<keyword evidence="3" id="KW-0436">Ligase</keyword>
<dbReference type="PANTHER" id="PTHR43334">
    <property type="entry name" value="ACETATE--COA LIGASE [ADP-FORMING]"/>
    <property type="match status" value="1"/>
</dbReference>
<dbReference type="InterPro" id="IPR016102">
    <property type="entry name" value="Succinyl-CoA_synth-like"/>
</dbReference>
<dbReference type="GO" id="GO:0005524">
    <property type="term" value="F:ATP binding"/>
    <property type="evidence" value="ECO:0007669"/>
    <property type="project" value="UniProtKB-KW"/>
</dbReference>
<evidence type="ECO:0000256" key="3">
    <source>
        <dbReference type="ARBA" id="ARBA00022598"/>
    </source>
</evidence>
<gene>
    <name evidence="7" type="ORF">EF807_04370</name>
</gene>
<comment type="caution">
    <text evidence="7">The sequence shown here is derived from an EMBL/GenBank/DDBJ whole genome shotgun (WGS) entry which is preliminary data.</text>
</comment>
<evidence type="ECO:0000256" key="1">
    <source>
        <dbReference type="ARBA" id="ARBA00001619"/>
    </source>
</evidence>